<dbReference type="InterPro" id="IPR002110">
    <property type="entry name" value="Ankyrin_rpt"/>
</dbReference>
<dbReference type="AlphaFoldDB" id="A0A1W1CWP9"/>
<dbReference type="Pfam" id="PF13857">
    <property type="entry name" value="Ank_5"/>
    <property type="match status" value="1"/>
</dbReference>
<evidence type="ECO:0000256" key="1">
    <source>
        <dbReference type="ARBA" id="ARBA00022737"/>
    </source>
</evidence>
<dbReference type="SMART" id="SM00248">
    <property type="entry name" value="ANK"/>
    <property type="match status" value="3"/>
</dbReference>
<name>A0A1W1CWP9_9ZZZZ</name>
<dbReference type="PANTHER" id="PTHR24171">
    <property type="entry name" value="ANKYRIN REPEAT DOMAIN-CONTAINING PROTEIN 39-RELATED"/>
    <property type="match status" value="1"/>
</dbReference>
<proteinExistence type="predicted"/>
<dbReference type="Gene3D" id="1.25.40.20">
    <property type="entry name" value="Ankyrin repeat-containing domain"/>
    <property type="match status" value="1"/>
</dbReference>
<sequence length="167" mass="18619">MNKWLELLQNDDYLGIKRYIKSGGDLSQTNETGESVLASALRAGCEMETLLLLCQNGADIFDFDDEGVSIFDMAITYDNKEMVLYLIEQGQDVNKTTRKSGFTALMAAASYGRVEIAKILLENGADINAKDAKGFTAVDFARKMNKKSILSLFKYDENIPKNMAYAR</sequence>
<accession>A0A1W1CWP9</accession>
<dbReference type="SUPFAM" id="SSF48403">
    <property type="entry name" value="Ankyrin repeat"/>
    <property type="match status" value="1"/>
</dbReference>
<protein>
    <submittedName>
        <fullName evidence="3">Ankyrin</fullName>
    </submittedName>
</protein>
<dbReference type="PROSITE" id="PS50088">
    <property type="entry name" value="ANK_REPEAT"/>
    <property type="match status" value="2"/>
</dbReference>
<reference evidence="3" key="1">
    <citation type="submission" date="2016-10" db="EMBL/GenBank/DDBJ databases">
        <authorList>
            <person name="de Groot N.N."/>
        </authorList>
    </citation>
    <scope>NUCLEOTIDE SEQUENCE</scope>
</reference>
<keyword evidence="1" id="KW-0677">Repeat</keyword>
<gene>
    <name evidence="3" type="ORF">MNB_SM-5-1391</name>
</gene>
<organism evidence="3">
    <name type="scientific">hydrothermal vent metagenome</name>
    <dbReference type="NCBI Taxonomy" id="652676"/>
    <lineage>
        <taxon>unclassified sequences</taxon>
        <taxon>metagenomes</taxon>
        <taxon>ecological metagenomes</taxon>
    </lineage>
</organism>
<dbReference type="EMBL" id="FPHH01000137">
    <property type="protein sequence ID" value="SFV70270.1"/>
    <property type="molecule type" value="Genomic_DNA"/>
</dbReference>
<evidence type="ECO:0000256" key="2">
    <source>
        <dbReference type="ARBA" id="ARBA00023043"/>
    </source>
</evidence>
<dbReference type="InterPro" id="IPR036770">
    <property type="entry name" value="Ankyrin_rpt-contain_sf"/>
</dbReference>
<dbReference type="PROSITE" id="PS50297">
    <property type="entry name" value="ANK_REP_REGION"/>
    <property type="match status" value="1"/>
</dbReference>
<dbReference type="Pfam" id="PF12796">
    <property type="entry name" value="Ank_2"/>
    <property type="match status" value="1"/>
</dbReference>
<keyword evidence="2" id="KW-0040">ANK repeat</keyword>
<evidence type="ECO:0000313" key="3">
    <source>
        <dbReference type="EMBL" id="SFV70270.1"/>
    </source>
</evidence>